<feature type="transmembrane region" description="Helical" evidence="5">
    <location>
        <begin position="70"/>
        <end position="91"/>
    </location>
</feature>
<dbReference type="GO" id="GO:0016020">
    <property type="term" value="C:membrane"/>
    <property type="evidence" value="ECO:0007669"/>
    <property type="project" value="UniProtKB-SubCell"/>
</dbReference>
<organism evidence="6 7">
    <name type="scientific">Zopfia rhizophila CBS 207.26</name>
    <dbReference type="NCBI Taxonomy" id="1314779"/>
    <lineage>
        <taxon>Eukaryota</taxon>
        <taxon>Fungi</taxon>
        <taxon>Dikarya</taxon>
        <taxon>Ascomycota</taxon>
        <taxon>Pezizomycotina</taxon>
        <taxon>Dothideomycetes</taxon>
        <taxon>Dothideomycetes incertae sedis</taxon>
        <taxon>Zopfiaceae</taxon>
        <taxon>Zopfia</taxon>
    </lineage>
</organism>
<dbReference type="Proteomes" id="UP000800200">
    <property type="component" value="Unassembled WGS sequence"/>
</dbReference>
<dbReference type="OrthoDB" id="3358017at2759"/>
<accession>A0A6A6DLL9</accession>
<protein>
    <submittedName>
        <fullName evidence="6">RTA1-domain-containing protein</fullName>
    </submittedName>
</protein>
<evidence type="ECO:0000256" key="4">
    <source>
        <dbReference type="ARBA" id="ARBA00023136"/>
    </source>
</evidence>
<evidence type="ECO:0000256" key="3">
    <source>
        <dbReference type="ARBA" id="ARBA00022989"/>
    </source>
</evidence>
<sequence length="274" mass="31168">MPSPEEEYYSYPPSVPAAVIFVIIFVIFLLIHLFRMFKNANLVLHSFLEVIGYIARAAGHYNRTSLPLYILQALLILLAPILFAASVYMFLSRLIRFTGTESHSMIRVTWLTKIFVGGDILCFLIQGAGGGILSGADTRKSQKLGEGVILAGLIIQILIFGVFVVVAMVWQRRISRGWMGKSLDVGFSWEWYLRMLYVVSVLITVRNLFRVVEYAMGEDGYLLSNEWPIYVFDALLMVIVLGICCLWYVGQTISKSQNGDIEMRRDSDRFHTER</sequence>
<reference evidence="6" key="1">
    <citation type="journal article" date="2020" name="Stud. Mycol.">
        <title>101 Dothideomycetes genomes: a test case for predicting lifestyles and emergence of pathogens.</title>
        <authorList>
            <person name="Haridas S."/>
            <person name="Albert R."/>
            <person name="Binder M."/>
            <person name="Bloem J."/>
            <person name="Labutti K."/>
            <person name="Salamov A."/>
            <person name="Andreopoulos B."/>
            <person name="Baker S."/>
            <person name="Barry K."/>
            <person name="Bills G."/>
            <person name="Bluhm B."/>
            <person name="Cannon C."/>
            <person name="Castanera R."/>
            <person name="Culley D."/>
            <person name="Daum C."/>
            <person name="Ezra D."/>
            <person name="Gonzalez J."/>
            <person name="Henrissat B."/>
            <person name="Kuo A."/>
            <person name="Liang C."/>
            <person name="Lipzen A."/>
            <person name="Lutzoni F."/>
            <person name="Magnuson J."/>
            <person name="Mondo S."/>
            <person name="Nolan M."/>
            <person name="Ohm R."/>
            <person name="Pangilinan J."/>
            <person name="Park H.-J."/>
            <person name="Ramirez L."/>
            <person name="Alfaro M."/>
            <person name="Sun H."/>
            <person name="Tritt A."/>
            <person name="Yoshinaga Y."/>
            <person name="Zwiers L.-H."/>
            <person name="Turgeon B."/>
            <person name="Goodwin S."/>
            <person name="Spatafora J."/>
            <person name="Crous P."/>
            <person name="Grigoriev I."/>
        </authorList>
    </citation>
    <scope>NUCLEOTIDE SEQUENCE</scope>
    <source>
        <strain evidence="6">CBS 207.26</strain>
    </source>
</reference>
<gene>
    <name evidence="6" type="ORF">K469DRAFT_730747</name>
</gene>
<feature type="transmembrane region" description="Helical" evidence="5">
    <location>
        <begin position="111"/>
        <end position="136"/>
    </location>
</feature>
<name>A0A6A6DLL9_9PEZI</name>
<proteinExistence type="predicted"/>
<comment type="subcellular location">
    <subcellularLocation>
        <location evidence="1">Membrane</location>
        <topology evidence="1">Multi-pass membrane protein</topology>
    </subcellularLocation>
</comment>
<dbReference type="PANTHER" id="PTHR31465:SF35">
    <property type="entry name" value="RTA1 DOMAIN PROTEIN-RELATED"/>
    <property type="match status" value="1"/>
</dbReference>
<keyword evidence="7" id="KW-1185">Reference proteome</keyword>
<feature type="transmembrane region" description="Helical" evidence="5">
    <location>
        <begin position="148"/>
        <end position="170"/>
    </location>
</feature>
<evidence type="ECO:0000313" key="7">
    <source>
        <dbReference type="Proteomes" id="UP000800200"/>
    </source>
</evidence>
<evidence type="ECO:0000256" key="1">
    <source>
        <dbReference type="ARBA" id="ARBA00004141"/>
    </source>
</evidence>
<feature type="transmembrane region" description="Helical" evidence="5">
    <location>
        <begin position="15"/>
        <end position="34"/>
    </location>
</feature>
<feature type="transmembrane region" description="Helical" evidence="5">
    <location>
        <begin position="191"/>
        <end position="209"/>
    </location>
</feature>
<dbReference type="PANTHER" id="PTHR31465">
    <property type="entry name" value="PROTEIN RTA1-RELATED"/>
    <property type="match status" value="1"/>
</dbReference>
<feature type="transmembrane region" description="Helical" evidence="5">
    <location>
        <begin position="229"/>
        <end position="249"/>
    </location>
</feature>
<keyword evidence="3 5" id="KW-1133">Transmembrane helix</keyword>
<keyword evidence="4 5" id="KW-0472">Membrane</keyword>
<dbReference type="Pfam" id="PF04479">
    <property type="entry name" value="RTA1"/>
    <property type="match status" value="1"/>
</dbReference>
<evidence type="ECO:0000256" key="5">
    <source>
        <dbReference type="SAM" id="Phobius"/>
    </source>
</evidence>
<keyword evidence="2 5" id="KW-0812">Transmembrane</keyword>
<evidence type="ECO:0000256" key="2">
    <source>
        <dbReference type="ARBA" id="ARBA00022692"/>
    </source>
</evidence>
<dbReference type="EMBL" id="ML994668">
    <property type="protein sequence ID" value="KAF2179272.1"/>
    <property type="molecule type" value="Genomic_DNA"/>
</dbReference>
<dbReference type="InterPro" id="IPR007568">
    <property type="entry name" value="RTA1"/>
</dbReference>
<evidence type="ECO:0000313" key="6">
    <source>
        <dbReference type="EMBL" id="KAF2179272.1"/>
    </source>
</evidence>
<dbReference type="AlphaFoldDB" id="A0A6A6DLL9"/>
<feature type="transmembrane region" description="Helical" evidence="5">
    <location>
        <begin position="41"/>
        <end position="58"/>
    </location>
</feature>